<accession>A0A1H6J0J8</accession>
<dbReference type="Pfam" id="PF00899">
    <property type="entry name" value="ThiF"/>
    <property type="match status" value="1"/>
</dbReference>
<gene>
    <name evidence="5" type="ORF">SAMN02910265_01295</name>
</gene>
<name>A0A1H6J0J8_RUMFL</name>
<evidence type="ECO:0000256" key="2">
    <source>
        <dbReference type="ARBA" id="ARBA00022741"/>
    </source>
</evidence>
<dbReference type="GO" id="GO:0016779">
    <property type="term" value="F:nucleotidyltransferase activity"/>
    <property type="evidence" value="ECO:0007669"/>
    <property type="project" value="UniProtKB-KW"/>
</dbReference>
<keyword evidence="5" id="KW-0548">Nucleotidyltransferase</keyword>
<dbReference type="InterPro" id="IPR000594">
    <property type="entry name" value="ThiF_NAD_FAD-bd"/>
</dbReference>
<dbReference type="CDD" id="cd00757">
    <property type="entry name" value="ThiF_MoeB_HesA_family"/>
    <property type="match status" value="1"/>
</dbReference>
<dbReference type="GO" id="GO:0004792">
    <property type="term" value="F:thiosulfate-cyanide sulfurtransferase activity"/>
    <property type="evidence" value="ECO:0007669"/>
    <property type="project" value="TreeGrafter"/>
</dbReference>
<dbReference type="RefSeq" id="WP_074715584.1">
    <property type="nucleotide sequence ID" value="NZ_FNWV01000003.1"/>
</dbReference>
<dbReference type="InterPro" id="IPR045886">
    <property type="entry name" value="ThiF/MoeB/HesA"/>
</dbReference>
<dbReference type="OrthoDB" id="9804286at2"/>
<dbReference type="FunFam" id="3.40.50.720:FF:000033">
    <property type="entry name" value="Adenylyltransferase and sulfurtransferase MOCS3"/>
    <property type="match status" value="1"/>
</dbReference>
<dbReference type="InterPro" id="IPR035985">
    <property type="entry name" value="Ubiquitin-activating_enz"/>
</dbReference>
<dbReference type="AlphaFoldDB" id="A0A1H6J0J8"/>
<keyword evidence="3" id="KW-0067">ATP-binding</keyword>
<dbReference type="GO" id="GO:0005829">
    <property type="term" value="C:cytosol"/>
    <property type="evidence" value="ECO:0007669"/>
    <property type="project" value="TreeGrafter"/>
</dbReference>
<dbReference type="PANTHER" id="PTHR10953:SF102">
    <property type="entry name" value="ADENYLYLTRANSFERASE AND SULFURTRANSFERASE MOCS3"/>
    <property type="match status" value="1"/>
</dbReference>
<keyword evidence="1 5" id="KW-0808">Transferase</keyword>
<evidence type="ECO:0000313" key="5">
    <source>
        <dbReference type="EMBL" id="SEH52944.1"/>
    </source>
</evidence>
<evidence type="ECO:0000259" key="4">
    <source>
        <dbReference type="Pfam" id="PF00899"/>
    </source>
</evidence>
<dbReference type="Proteomes" id="UP000183190">
    <property type="component" value="Unassembled WGS sequence"/>
</dbReference>
<dbReference type="PANTHER" id="PTHR10953">
    <property type="entry name" value="UBIQUITIN-ACTIVATING ENZYME E1"/>
    <property type="match status" value="1"/>
</dbReference>
<dbReference type="Gene3D" id="3.40.50.720">
    <property type="entry name" value="NAD(P)-binding Rossmann-like Domain"/>
    <property type="match status" value="1"/>
</dbReference>
<sequence>MAFTNEQIERYSRHIILKEVGAKGQKKLLNAKVLVIGAGGLGAPVAMYLAAAGIGTIGIADADEVDLSNLQRQIIHQTKDVGKPKVQSAKETMEAMNPDVKVITYHEFITSENILDIIKDYDFIIDGTDNFPAKFLINDACVMAKKPFSHAGIIRFQGQLMTYVPGQGPCYRCVFKEPPPKDAVPTCKQTGVIGAMGGVIGSLQAMEAVKYILGVGELLTGYLLTYDALKMQFRKVKLPSDTHNCAVCGDNPTITELIDYEQAECDGVGL</sequence>
<evidence type="ECO:0000313" key="6">
    <source>
        <dbReference type="Proteomes" id="UP000183190"/>
    </source>
</evidence>
<evidence type="ECO:0000256" key="1">
    <source>
        <dbReference type="ARBA" id="ARBA00022679"/>
    </source>
</evidence>
<dbReference type="EMBL" id="FNWV01000003">
    <property type="protein sequence ID" value="SEH52944.1"/>
    <property type="molecule type" value="Genomic_DNA"/>
</dbReference>
<feature type="domain" description="THIF-type NAD/FAD binding fold" evidence="4">
    <location>
        <begin position="11"/>
        <end position="246"/>
    </location>
</feature>
<evidence type="ECO:0000256" key="3">
    <source>
        <dbReference type="ARBA" id="ARBA00022840"/>
    </source>
</evidence>
<dbReference type="SUPFAM" id="SSF69572">
    <property type="entry name" value="Activating enzymes of the ubiquitin-like proteins"/>
    <property type="match status" value="1"/>
</dbReference>
<dbReference type="GO" id="GO:0008146">
    <property type="term" value="F:sulfotransferase activity"/>
    <property type="evidence" value="ECO:0007669"/>
    <property type="project" value="TreeGrafter"/>
</dbReference>
<reference evidence="5 6" key="1">
    <citation type="submission" date="2016-10" db="EMBL/GenBank/DDBJ databases">
        <authorList>
            <person name="de Groot N.N."/>
        </authorList>
    </citation>
    <scope>NUCLEOTIDE SEQUENCE [LARGE SCALE GENOMIC DNA]</scope>
    <source>
        <strain evidence="5 6">YAD2003</strain>
    </source>
</reference>
<dbReference type="GO" id="GO:0005524">
    <property type="term" value="F:ATP binding"/>
    <property type="evidence" value="ECO:0007669"/>
    <property type="project" value="UniProtKB-KW"/>
</dbReference>
<organism evidence="5 6">
    <name type="scientific">Ruminococcus flavefaciens</name>
    <dbReference type="NCBI Taxonomy" id="1265"/>
    <lineage>
        <taxon>Bacteria</taxon>
        <taxon>Bacillati</taxon>
        <taxon>Bacillota</taxon>
        <taxon>Clostridia</taxon>
        <taxon>Eubacteriales</taxon>
        <taxon>Oscillospiraceae</taxon>
        <taxon>Ruminococcus</taxon>
    </lineage>
</organism>
<keyword evidence="2" id="KW-0547">Nucleotide-binding</keyword>
<dbReference type="GO" id="GO:0008641">
    <property type="term" value="F:ubiquitin-like modifier activating enzyme activity"/>
    <property type="evidence" value="ECO:0007669"/>
    <property type="project" value="InterPro"/>
</dbReference>
<protein>
    <submittedName>
        <fullName evidence="5">Thiazole biosynthesis adenylyltransferase ThiF, E. coli subfamily</fullName>
    </submittedName>
</protein>
<dbReference type="NCBIfam" id="NF004281">
    <property type="entry name" value="PRK05690.1"/>
    <property type="match status" value="1"/>
</dbReference>
<proteinExistence type="predicted"/>